<name>A0A3R7PKD3_9TRYP</name>
<feature type="compositionally biased region" description="Low complexity" evidence="1">
    <location>
        <begin position="625"/>
        <end position="634"/>
    </location>
</feature>
<feature type="compositionally biased region" description="Polar residues" evidence="1">
    <location>
        <begin position="506"/>
        <end position="525"/>
    </location>
</feature>
<feature type="compositionally biased region" description="Low complexity" evidence="1">
    <location>
        <begin position="460"/>
        <end position="495"/>
    </location>
</feature>
<feature type="compositionally biased region" description="Low complexity" evidence="1">
    <location>
        <begin position="679"/>
        <end position="689"/>
    </location>
</feature>
<feature type="region of interest" description="Disordered" evidence="1">
    <location>
        <begin position="609"/>
        <end position="689"/>
    </location>
</feature>
<comment type="caution">
    <text evidence="2">The sequence shown here is derived from an EMBL/GenBank/DDBJ whole genome shotgun (WGS) entry which is preliminary data.</text>
</comment>
<evidence type="ECO:0000313" key="3">
    <source>
        <dbReference type="Proteomes" id="UP000284403"/>
    </source>
</evidence>
<dbReference type="EMBL" id="MKKU01000034">
    <property type="protein sequence ID" value="RNF26636.1"/>
    <property type="molecule type" value="Genomic_DNA"/>
</dbReference>
<protein>
    <submittedName>
        <fullName evidence="2">Uncharacterized protein</fullName>
    </submittedName>
</protein>
<accession>A0A3R7PKD3</accession>
<feature type="compositionally biased region" description="Low complexity" evidence="1">
    <location>
        <begin position="659"/>
        <end position="668"/>
    </location>
</feature>
<feature type="compositionally biased region" description="Basic and acidic residues" evidence="1">
    <location>
        <begin position="238"/>
        <end position="255"/>
    </location>
</feature>
<proteinExistence type="predicted"/>
<feature type="non-terminal residue" evidence="2">
    <location>
        <position position="689"/>
    </location>
</feature>
<feature type="region of interest" description="Disordered" evidence="1">
    <location>
        <begin position="460"/>
        <end position="592"/>
    </location>
</feature>
<gene>
    <name evidence="2" type="ORF">Tco025E_01428</name>
</gene>
<dbReference type="AlphaFoldDB" id="A0A3R7PKD3"/>
<dbReference type="GeneID" id="40315039"/>
<evidence type="ECO:0000256" key="1">
    <source>
        <dbReference type="SAM" id="MobiDB-lite"/>
    </source>
</evidence>
<dbReference type="OrthoDB" id="267298at2759"/>
<keyword evidence="3" id="KW-1185">Reference proteome</keyword>
<sequence>MSTQPRRCRLEIAVKRLHGLVNMSSSARVVFAVRFSSFPEIFIRPQIGGGGGVVERAPAGDRILSLTYNVCHKAEFYLSDDEYRRIFPAQCVCRVYDEGQQQASLSWLCPCPLSTAPAAEARQHSNYAMCDGAGKTMGFAEMSCRVVPAEEAMLPTAVVPGATATSVVSRQLSSPVATSKLTVNGKPYLIRVVLDGAGGHKRSKRSHKMKQGGHRGSSPAKPATSGAGVVVDGTLPQKEAEKSSQGRPLEAADAHGRRRSTSPAKKKTLLHVLQYDVAYQIQSNCGTLYATLKREFAPLDAVAVNEKSKPMTDKLDCVVQRILKSANIVIQLANQIAESSGTDYTDASVEGNGRRNPVNKLPLPREGSVAHFLTYNVLFQLQCLGTSLCHLTSAYRQPLKVRLSTLHRQHLKYIKHLCVEIQELTKCINIIVQSTIDRSFAGGDAFSKLSASAYSSDFTSSVSSTSIAPSRSSSGGRSSVQRSSTVESVSSASVSGTKVLNKPLPTLTNATSRPAVQLNANEQPSSAPPPQGFSVATPFPLSSVDNNRRPVPATLDPRYSFPPTTELRTGPLPSKPPTLTPSTDGIAANRPPVSGITTNALYLPTAALPTSSRPAYSDTGASGAVTGVQRQSSVQGGGDVPVPVPQSTSSSVGDASGAVTGVQRQSSVQGGGGVPVPVPQSTSSSVGNA</sequence>
<organism evidence="2 3">
    <name type="scientific">Trypanosoma conorhini</name>
    <dbReference type="NCBI Taxonomy" id="83891"/>
    <lineage>
        <taxon>Eukaryota</taxon>
        <taxon>Discoba</taxon>
        <taxon>Euglenozoa</taxon>
        <taxon>Kinetoplastea</taxon>
        <taxon>Metakinetoplastina</taxon>
        <taxon>Trypanosomatida</taxon>
        <taxon>Trypanosomatidae</taxon>
        <taxon>Trypanosoma</taxon>
    </lineage>
</organism>
<feature type="compositionally biased region" description="Basic residues" evidence="1">
    <location>
        <begin position="199"/>
        <end position="213"/>
    </location>
</feature>
<feature type="compositionally biased region" description="Basic residues" evidence="1">
    <location>
        <begin position="256"/>
        <end position="265"/>
    </location>
</feature>
<evidence type="ECO:0000313" key="2">
    <source>
        <dbReference type="EMBL" id="RNF26636.1"/>
    </source>
</evidence>
<dbReference type="RefSeq" id="XP_029231842.1">
    <property type="nucleotide sequence ID" value="XM_029368366.1"/>
</dbReference>
<dbReference type="Proteomes" id="UP000284403">
    <property type="component" value="Unassembled WGS sequence"/>
</dbReference>
<feature type="region of interest" description="Disordered" evidence="1">
    <location>
        <begin position="196"/>
        <end position="265"/>
    </location>
</feature>
<reference evidence="2 3" key="1">
    <citation type="journal article" date="2018" name="BMC Genomics">
        <title>Genomic comparison of Trypanosoma conorhini and Trypanosoma rangeli to Trypanosoma cruzi strains of high and low virulence.</title>
        <authorList>
            <person name="Bradwell K.R."/>
            <person name="Koparde V.N."/>
            <person name="Matveyev A.V."/>
            <person name="Serrano M.G."/>
            <person name="Alves J.M."/>
            <person name="Parikh H."/>
            <person name="Huang B."/>
            <person name="Lee V."/>
            <person name="Espinosa-Alvarez O."/>
            <person name="Ortiz P.A."/>
            <person name="Costa-Martins A.G."/>
            <person name="Teixeira M.M."/>
            <person name="Buck G.A."/>
        </authorList>
    </citation>
    <scope>NUCLEOTIDE SEQUENCE [LARGE SCALE GENOMIC DNA]</scope>
    <source>
        <strain evidence="2 3">025E</strain>
    </source>
</reference>